<dbReference type="EMBL" id="MU006602">
    <property type="protein sequence ID" value="KAF2742942.1"/>
    <property type="molecule type" value="Genomic_DNA"/>
</dbReference>
<protein>
    <submittedName>
        <fullName evidence="2">Uncharacterized protein</fullName>
    </submittedName>
</protein>
<feature type="region of interest" description="Disordered" evidence="1">
    <location>
        <begin position="261"/>
        <end position="281"/>
    </location>
</feature>
<evidence type="ECO:0000313" key="3">
    <source>
        <dbReference type="Proteomes" id="UP000799440"/>
    </source>
</evidence>
<evidence type="ECO:0000313" key="2">
    <source>
        <dbReference type="EMBL" id="KAF2742942.1"/>
    </source>
</evidence>
<organism evidence="2 3">
    <name type="scientific">Sporormia fimetaria CBS 119925</name>
    <dbReference type="NCBI Taxonomy" id="1340428"/>
    <lineage>
        <taxon>Eukaryota</taxon>
        <taxon>Fungi</taxon>
        <taxon>Dikarya</taxon>
        <taxon>Ascomycota</taxon>
        <taxon>Pezizomycotina</taxon>
        <taxon>Dothideomycetes</taxon>
        <taxon>Pleosporomycetidae</taxon>
        <taxon>Pleosporales</taxon>
        <taxon>Sporormiaceae</taxon>
        <taxon>Sporormia</taxon>
    </lineage>
</organism>
<dbReference type="AlphaFoldDB" id="A0A6A6UXD6"/>
<gene>
    <name evidence="2" type="ORF">M011DRAFT_252746</name>
</gene>
<accession>A0A6A6UXD6</accession>
<proteinExistence type="predicted"/>
<keyword evidence="3" id="KW-1185">Reference proteome</keyword>
<sequence>MFTLLLQMDAAVKRGSKYYSLIDSARFLLEFPNGDEQLDDRRFVVVICYTQRELAEWLWDNAPLATRKLCMKSFETHYFPGDWETFLQKIISSWTSSEQQYLTTPEFASFFFGNPRLLGEFASFELGEVLVKALMKLGVDLEWYRACVLGKPELGFLVDTTHCFSGGTVQVQLERNSGARWMMDWRWWFDPDEPGYDLVSEFRILANDADEEEWPYFPLDKWYYDEFFRRKTRHRGRNFVWQERYSRKAEKRLLKRLRTTGQEPPGTQMLCKNQMPGSWRG</sequence>
<evidence type="ECO:0000256" key="1">
    <source>
        <dbReference type="SAM" id="MobiDB-lite"/>
    </source>
</evidence>
<reference evidence="2" key="1">
    <citation type="journal article" date="2020" name="Stud. Mycol.">
        <title>101 Dothideomycetes genomes: a test case for predicting lifestyles and emergence of pathogens.</title>
        <authorList>
            <person name="Haridas S."/>
            <person name="Albert R."/>
            <person name="Binder M."/>
            <person name="Bloem J."/>
            <person name="Labutti K."/>
            <person name="Salamov A."/>
            <person name="Andreopoulos B."/>
            <person name="Baker S."/>
            <person name="Barry K."/>
            <person name="Bills G."/>
            <person name="Bluhm B."/>
            <person name="Cannon C."/>
            <person name="Castanera R."/>
            <person name="Culley D."/>
            <person name="Daum C."/>
            <person name="Ezra D."/>
            <person name="Gonzalez J."/>
            <person name="Henrissat B."/>
            <person name="Kuo A."/>
            <person name="Liang C."/>
            <person name="Lipzen A."/>
            <person name="Lutzoni F."/>
            <person name="Magnuson J."/>
            <person name="Mondo S."/>
            <person name="Nolan M."/>
            <person name="Ohm R."/>
            <person name="Pangilinan J."/>
            <person name="Park H.-J."/>
            <person name="Ramirez L."/>
            <person name="Alfaro M."/>
            <person name="Sun H."/>
            <person name="Tritt A."/>
            <person name="Yoshinaga Y."/>
            <person name="Zwiers L.-H."/>
            <person name="Turgeon B."/>
            <person name="Goodwin S."/>
            <person name="Spatafora J."/>
            <person name="Crous P."/>
            <person name="Grigoriev I."/>
        </authorList>
    </citation>
    <scope>NUCLEOTIDE SEQUENCE</scope>
    <source>
        <strain evidence="2">CBS 119925</strain>
    </source>
</reference>
<dbReference type="Proteomes" id="UP000799440">
    <property type="component" value="Unassembled WGS sequence"/>
</dbReference>
<name>A0A6A6UXD6_9PLEO</name>